<gene>
    <name evidence="3" type="ORF">GO755_38660</name>
</gene>
<proteinExistence type="predicted"/>
<feature type="coiled-coil region" evidence="1">
    <location>
        <begin position="468"/>
        <end position="495"/>
    </location>
</feature>
<keyword evidence="2" id="KW-0732">Signal</keyword>
<protein>
    <submittedName>
        <fullName evidence="3">TMF family protein</fullName>
    </submittedName>
</protein>
<evidence type="ECO:0000256" key="1">
    <source>
        <dbReference type="SAM" id="Coils"/>
    </source>
</evidence>
<evidence type="ECO:0000313" key="3">
    <source>
        <dbReference type="EMBL" id="MVM36000.1"/>
    </source>
</evidence>
<sequence>MHPSLYLCLLLLVSSSLRAQTPTNFLATEPNSTYPSYFNTLIGTSAGNTTMLGSQNALIGHNAGKSITTGSYNAFIGDEVGYFNTTGQLNIFIGARTGYQNTTGESNAFIGANAGYNNTIGSNNSFIGYLAGYSNISGISNSFIGNRAGYLNITGKYNSFIGYFTGYSNTSGNDNAFIGSYAGNANTTGNDNAFFGHASGAYNTTGTGNAFVGTYAGYNNTTGVGNTYVGLGAGGGAESSYNTFLGANAGSSPMINNAVAIGHNAIVNQNNSMVLGGTGVNSLSVGIGTEAPQNTLEITQGTPGNSGLRLTNLTSAVSTTYTTDKFLTVTASGDVVLATSGTPNLRQAATAADGLWQTSGEHLQNNNSGGVIIGQQMIKTPSDYKLFVEKGILTEKVKVAIKNTSEWSDKVFERGYQLKSLGEVEQHIQQQGHLPGVPSATEVVEKGIDVAKMDAKLLEKIEELTLYSIQLEKTSQQQQAKIDELERLVKGLLEKK</sequence>
<keyword evidence="1" id="KW-0175">Coiled coil</keyword>
<dbReference type="Proteomes" id="UP000436006">
    <property type="component" value="Unassembled WGS sequence"/>
</dbReference>
<dbReference type="EMBL" id="WPIN01000029">
    <property type="protein sequence ID" value="MVM36000.1"/>
    <property type="molecule type" value="Genomic_DNA"/>
</dbReference>
<organism evidence="3 4">
    <name type="scientific">Spirosoma arboris</name>
    <dbReference type="NCBI Taxonomy" id="2682092"/>
    <lineage>
        <taxon>Bacteria</taxon>
        <taxon>Pseudomonadati</taxon>
        <taxon>Bacteroidota</taxon>
        <taxon>Cytophagia</taxon>
        <taxon>Cytophagales</taxon>
        <taxon>Cytophagaceae</taxon>
        <taxon>Spirosoma</taxon>
    </lineage>
</organism>
<reference evidence="3 4" key="1">
    <citation type="submission" date="2019-12" db="EMBL/GenBank/DDBJ databases">
        <title>Spirosoma sp. HMF4905 genome sequencing and assembly.</title>
        <authorList>
            <person name="Kang H."/>
            <person name="Cha I."/>
            <person name="Kim H."/>
            <person name="Joh K."/>
        </authorList>
    </citation>
    <scope>NUCLEOTIDE SEQUENCE [LARGE SCALE GENOMIC DNA]</scope>
    <source>
        <strain evidence="3 4">HMF4905</strain>
    </source>
</reference>
<feature type="chain" id="PRO_5029458666" evidence="2">
    <location>
        <begin position="20"/>
        <end position="496"/>
    </location>
</feature>
<name>A0A7K1SQI0_9BACT</name>
<feature type="signal peptide" evidence="2">
    <location>
        <begin position="1"/>
        <end position="19"/>
    </location>
</feature>
<accession>A0A7K1SQI0</accession>
<comment type="caution">
    <text evidence="3">The sequence shown here is derived from an EMBL/GenBank/DDBJ whole genome shotgun (WGS) entry which is preliminary data.</text>
</comment>
<keyword evidence="4" id="KW-1185">Reference proteome</keyword>
<evidence type="ECO:0000256" key="2">
    <source>
        <dbReference type="SAM" id="SignalP"/>
    </source>
</evidence>
<evidence type="ECO:0000313" key="4">
    <source>
        <dbReference type="Proteomes" id="UP000436006"/>
    </source>
</evidence>
<dbReference type="AlphaFoldDB" id="A0A7K1SQI0"/>